<feature type="region of interest" description="Disordered" evidence="2">
    <location>
        <begin position="370"/>
        <end position="390"/>
    </location>
</feature>
<dbReference type="PANTHER" id="PTHR11188:SF176">
    <property type="entry name" value="ARRESTIN DOMAIN-CONTAINING PROTEIN 1"/>
    <property type="match status" value="1"/>
</dbReference>
<dbReference type="InterPro" id="IPR050357">
    <property type="entry name" value="Arrestin_domain-protein"/>
</dbReference>
<dbReference type="Pfam" id="PF02752">
    <property type="entry name" value="Arrestin_C"/>
    <property type="match status" value="1"/>
</dbReference>
<evidence type="ECO:0000313" key="5">
    <source>
        <dbReference type="RefSeq" id="XP_029649169.1"/>
    </source>
</evidence>
<dbReference type="GO" id="GO:0005737">
    <property type="term" value="C:cytoplasm"/>
    <property type="evidence" value="ECO:0007669"/>
    <property type="project" value="TreeGrafter"/>
</dbReference>
<protein>
    <submittedName>
        <fullName evidence="5">Arrestin domain-containing protein 1</fullName>
    </submittedName>
</protein>
<dbReference type="InterPro" id="IPR011022">
    <property type="entry name" value="Arrestin_C-like"/>
</dbReference>
<dbReference type="KEGG" id="osn:115222917"/>
<evidence type="ECO:0000256" key="2">
    <source>
        <dbReference type="SAM" id="MobiDB-lite"/>
    </source>
</evidence>
<proteinExistence type="inferred from homology"/>
<dbReference type="InterPro" id="IPR014756">
    <property type="entry name" value="Ig_E-set"/>
</dbReference>
<accession>A0A6P7TDK1</accession>
<evidence type="ECO:0000256" key="1">
    <source>
        <dbReference type="ARBA" id="ARBA00005298"/>
    </source>
</evidence>
<dbReference type="Proteomes" id="UP000515154">
    <property type="component" value="Linkage group LG21"/>
</dbReference>
<dbReference type="Gene3D" id="2.60.40.640">
    <property type="match status" value="2"/>
</dbReference>
<dbReference type="SMART" id="SM01017">
    <property type="entry name" value="Arrestin_C"/>
    <property type="match status" value="1"/>
</dbReference>
<dbReference type="InterPro" id="IPR011021">
    <property type="entry name" value="Arrestin-like_N"/>
</dbReference>
<dbReference type="RefSeq" id="XP_029649169.1">
    <property type="nucleotide sequence ID" value="XM_029793309.2"/>
</dbReference>
<gene>
    <name evidence="5" type="primary">LOC115222917</name>
</gene>
<dbReference type="InterPro" id="IPR014752">
    <property type="entry name" value="Arrestin-like_C"/>
</dbReference>
<feature type="domain" description="Arrestin C-terminal-like" evidence="3">
    <location>
        <begin position="168"/>
        <end position="298"/>
    </location>
</feature>
<dbReference type="AlphaFoldDB" id="A0A6P7TDK1"/>
<feature type="compositionally biased region" description="Basic and acidic residues" evidence="2">
    <location>
        <begin position="377"/>
        <end position="390"/>
    </location>
</feature>
<sequence>MDMSVKHFTINLEHDIDEHYQYQPGEILRGSIQLSLSSPTLLRTIMISVLGEGRVCWEDNQQQNQASEIYMDASKLIMDMKNTEPLSLNAGPHNFPFDYQLPYNLPSSFIGKYGNVTYVLKAIISGDRVGETNITSEPFLIVRPLPLSAALLKPKNITHQKKAWKGCTFGKILMDVTIKKSGLVPGEDILIDADITNRSPKVIYAIQASLLMNSTYHAQKKSISFLQVVNKRRDEYEMGYCEGRKWRNVRLAVPPYIPESNLDYCDLIEVEYSFQFKLEMADNTEMRIDTPITIGMKPQGLEVPENAQEREKAQMRNTRWMRNTDRNALGSDDFNHEDEILSELNHKTNSWHVGGAEITQVERKMVNPLFEQNDDPEQNKDEEIMEVSRL</sequence>
<keyword evidence="4" id="KW-1185">Reference proteome</keyword>
<dbReference type="Pfam" id="PF00339">
    <property type="entry name" value="Arrestin_N"/>
    <property type="match status" value="1"/>
</dbReference>
<comment type="similarity">
    <text evidence="1">Belongs to the arrestin family.</text>
</comment>
<organism evidence="4 5">
    <name type="scientific">Octopus sinensis</name>
    <name type="common">East Asian common octopus</name>
    <dbReference type="NCBI Taxonomy" id="2607531"/>
    <lineage>
        <taxon>Eukaryota</taxon>
        <taxon>Metazoa</taxon>
        <taxon>Spiralia</taxon>
        <taxon>Lophotrochozoa</taxon>
        <taxon>Mollusca</taxon>
        <taxon>Cephalopoda</taxon>
        <taxon>Coleoidea</taxon>
        <taxon>Octopodiformes</taxon>
        <taxon>Octopoda</taxon>
        <taxon>Incirrata</taxon>
        <taxon>Octopodidae</taxon>
        <taxon>Octopus</taxon>
    </lineage>
</organism>
<reference evidence="5" key="1">
    <citation type="submission" date="2025-08" db="UniProtKB">
        <authorList>
            <consortium name="RefSeq"/>
        </authorList>
    </citation>
    <scope>IDENTIFICATION</scope>
</reference>
<dbReference type="PANTHER" id="PTHR11188">
    <property type="entry name" value="ARRESTIN DOMAIN CONTAINING PROTEIN"/>
    <property type="match status" value="1"/>
</dbReference>
<evidence type="ECO:0000259" key="3">
    <source>
        <dbReference type="SMART" id="SM01017"/>
    </source>
</evidence>
<name>A0A6P7TDK1_9MOLL</name>
<evidence type="ECO:0000313" key="4">
    <source>
        <dbReference type="Proteomes" id="UP000515154"/>
    </source>
</evidence>
<dbReference type="SUPFAM" id="SSF81296">
    <property type="entry name" value="E set domains"/>
    <property type="match status" value="2"/>
</dbReference>
<dbReference type="GO" id="GO:0015031">
    <property type="term" value="P:protein transport"/>
    <property type="evidence" value="ECO:0007669"/>
    <property type="project" value="TreeGrafter"/>
</dbReference>